<dbReference type="GO" id="GO:0000209">
    <property type="term" value="P:protein polyubiquitination"/>
    <property type="evidence" value="ECO:0007669"/>
    <property type="project" value="TreeGrafter"/>
</dbReference>
<dbReference type="InterPro" id="IPR015943">
    <property type="entry name" value="WD40/YVTN_repeat-like_dom_sf"/>
</dbReference>
<dbReference type="GO" id="GO:0043224">
    <property type="term" value="C:nuclear SCF ubiquitin ligase complex"/>
    <property type="evidence" value="ECO:0007669"/>
    <property type="project" value="TreeGrafter"/>
</dbReference>
<evidence type="ECO:0000313" key="3">
    <source>
        <dbReference type="EMBL" id="CDI52496.1"/>
    </source>
</evidence>
<dbReference type="InterPro" id="IPR001680">
    <property type="entry name" value="WD40_rpt"/>
</dbReference>
<proteinExistence type="predicted"/>
<sequence>MQTTSNATLFQTSYSEALGAYRSRKAIHTSGLAPDSTEARQRYGYPIHLHPHFEKAVIENPENLAVEGSGADGGRYRVLSVKVEGGCIWCSEAGGVVRQVDAENGKTLNLYKGAKAPVPTFDFLTTAVGEQLLVTGSWDKSLRIYRVTSIPNEKSTSKPILEIPNAMADFIKSIHIFTSSHKTYISAAGSDKSIMLYDATPLLSLNITSVTVEGTLKCVYQNKSHTRPVNVVTSLLGLDGTTRIYSADSMGRVLEFILNPDTLRLEVNREIQGFSTAVYDLKVGWRRVEVEGEPNESETTEATDAFVSRIKEDLDGGRYKMVAELWAASGDKSCAGYRLSPLLQPHSASKTAVQSTNSSIPLLGKQEPLSTPCVKIIHKDFVKCVLPLAFSLHPTYSHFDRFSEAVVTGASDEHVRLFSNPFNTDGQVNEVEGHWHEITSLAIWTRNATTSISNAEFTKTTTTTTTTSIPTANDIETWIISAGLDGSIRRWNLASIQTLPKPQLQPLIQQDQTKINANWNEESLPPVAPRRIVGDHVPIVSEALQITADEEAELAELMANDDDE</sequence>
<dbReference type="AlphaFoldDB" id="A0A077R0U4"/>
<dbReference type="SMART" id="SM00320">
    <property type="entry name" value="WD40"/>
    <property type="match status" value="4"/>
</dbReference>
<keyword evidence="1" id="KW-0853">WD repeat</keyword>
<dbReference type="SUPFAM" id="SSF50978">
    <property type="entry name" value="WD40 repeat-like"/>
    <property type="match status" value="1"/>
</dbReference>
<keyword evidence="2" id="KW-0677">Repeat</keyword>
<dbReference type="EMBL" id="HG529543">
    <property type="protein sequence ID" value="CDI52496.1"/>
    <property type="molecule type" value="Genomic_DNA"/>
</dbReference>
<accession>A0A077R0U4</accession>
<dbReference type="InterPro" id="IPR036322">
    <property type="entry name" value="WD40_repeat_dom_sf"/>
</dbReference>
<dbReference type="Gene3D" id="2.130.10.10">
    <property type="entry name" value="YVTN repeat-like/Quinoprotein amine dehydrogenase"/>
    <property type="match status" value="2"/>
</dbReference>
<dbReference type="GO" id="GO:0043130">
    <property type="term" value="F:ubiquitin binding"/>
    <property type="evidence" value="ECO:0007669"/>
    <property type="project" value="TreeGrafter"/>
</dbReference>
<dbReference type="PANTHER" id="PTHR22847">
    <property type="entry name" value="WD40 REPEAT PROTEIN"/>
    <property type="match status" value="1"/>
</dbReference>
<evidence type="ECO:0000256" key="2">
    <source>
        <dbReference type="ARBA" id="ARBA00022737"/>
    </source>
</evidence>
<reference evidence="3" key="1">
    <citation type="journal article" date="2014" name="Genome Biol. Evol.">
        <title>Gene Loss Rather Than Gene Gain Is Associated with a Host Jump from Monocots to Dicots in the Smut Fungus Melanopsichium pennsylvanicum.</title>
        <authorList>
            <person name="Sharma R."/>
            <person name="Mishra B."/>
            <person name="Runge F."/>
            <person name="Thines M."/>
        </authorList>
    </citation>
    <scope>NUCLEOTIDE SEQUENCE</scope>
    <source>
        <strain evidence="3">4</strain>
    </source>
</reference>
<organism evidence="3">
    <name type="scientific">Melanopsichium pennsylvanicum 4</name>
    <dbReference type="NCBI Taxonomy" id="1398559"/>
    <lineage>
        <taxon>Eukaryota</taxon>
        <taxon>Fungi</taxon>
        <taxon>Dikarya</taxon>
        <taxon>Basidiomycota</taxon>
        <taxon>Ustilaginomycotina</taxon>
        <taxon>Ustilaginomycetes</taxon>
        <taxon>Ustilaginales</taxon>
        <taxon>Ustilaginaceae</taxon>
        <taxon>Melanopsichium</taxon>
    </lineage>
</organism>
<protein>
    <submittedName>
        <fullName evidence="3">Wd40 repeat-like protein</fullName>
    </submittedName>
</protein>
<dbReference type="PANTHER" id="PTHR22847:SF681">
    <property type="entry name" value="F-BOX PROTEIN MET30"/>
    <property type="match status" value="1"/>
</dbReference>
<name>A0A077R0U4_9BASI</name>
<evidence type="ECO:0000256" key="1">
    <source>
        <dbReference type="ARBA" id="ARBA00022574"/>
    </source>
</evidence>